<dbReference type="Proteomes" id="UP000823775">
    <property type="component" value="Unassembled WGS sequence"/>
</dbReference>
<protein>
    <submittedName>
        <fullName evidence="2">Uncharacterized protein</fullName>
    </submittedName>
</protein>
<feature type="region of interest" description="Disordered" evidence="1">
    <location>
        <begin position="1"/>
        <end position="33"/>
    </location>
</feature>
<accession>A0ABS8TR42</accession>
<reference evidence="2 3" key="1">
    <citation type="journal article" date="2021" name="BMC Genomics">
        <title>Datura genome reveals duplications of psychoactive alkaloid biosynthetic genes and high mutation rate following tissue culture.</title>
        <authorList>
            <person name="Rajewski A."/>
            <person name="Carter-House D."/>
            <person name="Stajich J."/>
            <person name="Litt A."/>
        </authorList>
    </citation>
    <scope>NUCLEOTIDE SEQUENCE [LARGE SCALE GENOMIC DNA]</scope>
    <source>
        <strain evidence="2">AR-01</strain>
    </source>
</reference>
<evidence type="ECO:0000256" key="1">
    <source>
        <dbReference type="SAM" id="MobiDB-lite"/>
    </source>
</evidence>
<organism evidence="2 3">
    <name type="scientific">Datura stramonium</name>
    <name type="common">Jimsonweed</name>
    <name type="synonym">Common thornapple</name>
    <dbReference type="NCBI Taxonomy" id="4076"/>
    <lineage>
        <taxon>Eukaryota</taxon>
        <taxon>Viridiplantae</taxon>
        <taxon>Streptophyta</taxon>
        <taxon>Embryophyta</taxon>
        <taxon>Tracheophyta</taxon>
        <taxon>Spermatophyta</taxon>
        <taxon>Magnoliopsida</taxon>
        <taxon>eudicotyledons</taxon>
        <taxon>Gunneridae</taxon>
        <taxon>Pentapetalae</taxon>
        <taxon>asterids</taxon>
        <taxon>lamiids</taxon>
        <taxon>Solanales</taxon>
        <taxon>Solanaceae</taxon>
        <taxon>Solanoideae</taxon>
        <taxon>Datureae</taxon>
        <taxon>Datura</taxon>
    </lineage>
</organism>
<proteinExistence type="predicted"/>
<name>A0ABS8TR42_DATST</name>
<dbReference type="EMBL" id="JACEIK010001912">
    <property type="protein sequence ID" value="MCD7473050.1"/>
    <property type="molecule type" value="Genomic_DNA"/>
</dbReference>
<feature type="compositionally biased region" description="Basic and acidic residues" evidence="1">
    <location>
        <begin position="7"/>
        <end position="17"/>
    </location>
</feature>
<gene>
    <name evidence="2" type="ORF">HAX54_014632</name>
</gene>
<sequence>MLPEEVGEARSNDEGARRSHRAGSCDGAETSQSLQDKITQFNNLSKRLTEHCRAALNEAKAKYVHLLKLQDSLFRQKAKTSWLKDRDKKKESDQVWSFLIKSGFRSCG</sequence>
<evidence type="ECO:0000313" key="2">
    <source>
        <dbReference type="EMBL" id="MCD7473050.1"/>
    </source>
</evidence>
<evidence type="ECO:0000313" key="3">
    <source>
        <dbReference type="Proteomes" id="UP000823775"/>
    </source>
</evidence>
<keyword evidence="3" id="KW-1185">Reference proteome</keyword>
<comment type="caution">
    <text evidence="2">The sequence shown here is derived from an EMBL/GenBank/DDBJ whole genome shotgun (WGS) entry which is preliminary data.</text>
</comment>